<accession>A0A6N9Q9A9</accession>
<dbReference type="OrthoDB" id="2658664at2"/>
<dbReference type="EMBL" id="SIJB01000081">
    <property type="protein sequence ID" value="NBI31271.1"/>
    <property type="molecule type" value="Genomic_DNA"/>
</dbReference>
<sequence length="69" mass="8011">MHTGSISTKELSYICDSLKNEETIVKLCVHGAVECQNPQLKQFFNHMSHERFQDFGQLMNVLDHHSQYS</sequence>
<protein>
    <submittedName>
        <fullName evidence="1">Uncharacterized protein</fullName>
    </submittedName>
</protein>
<evidence type="ECO:0000313" key="2">
    <source>
        <dbReference type="Proteomes" id="UP000448943"/>
    </source>
</evidence>
<dbReference type="RefSeq" id="WP_160648091.1">
    <property type="nucleotide sequence ID" value="NZ_SIJB01000081.1"/>
</dbReference>
<gene>
    <name evidence="1" type="ORF">ERL59_20300</name>
</gene>
<reference evidence="1 2" key="1">
    <citation type="submission" date="2019-01" db="EMBL/GenBank/DDBJ databases">
        <title>Chengkuizengella sp. nov., isolated from deep-sea sediment of East Pacific Ocean.</title>
        <authorList>
            <person name="Yang J."/>
            <person name="Lai Q."/>
            <person name="Shao Z."/>
        </authorList>
    </citation>
    <scope>NUCLEOTIDE SEQUENCE [LARGE SCALE GENOMIC DNA]</scope>
    <source>
        <strain evidence="1 2">YPA3-1-1</strain>
    </source>
</reference>
<organism evidence="1 2">
    <name type="scientific">Chengkuizengella marina</name>
    <dbReference type="NCBI Taxonomy" id="2507566"/>
    <lineage>
        <taxon>Bacteria</taxon>
        <taxon>Bacillati</taxon>
        <taxon>Bacillota</taxon>
        <taxon>Bacilli</taxon>
        <taxon>Bacillales</taxon>
        <taxon>Paenibacillaceae</taxon>
        <taxon>Chengkuizengella</taxon>
    </lineage>
</organism>
<comment type="caution">
    <text evidence="1">The sequence shown here is derived from an EMBL/GenBank/DDBJ whole genome shotgun (WGS) entry which is preliminary data.</text>
</comment>
<dbReference type="Proteomes" id="UP000448943">
    <property type="component" value="Unassembled WGS sequence"/>
</dbReference>
<proteinExistence type="predicted"/>
<name>A0A6N9Q9A9_9BACL</name>
<dbReference type="AlphaFoldDB" id="A0A6N9Q9A9"/>
<evidence type="ECO:0000313" key="1">
    <source>
        <dbReference type="EMBL" id="NBI31271.1"/>
    </source>
</evidence>
<keyword evidence="2" id="KW-1185">Reference proteome</keyword>